<evidence type="ECO:0000313" key="9">
    <source>
        <dbReference type="EMBL" id="RCI75593.1"/>
    </source>
</evidence>
<dbReference type="PANTHER" id="PTHR30093:SF34">
    <property type="entry name" value="PREPILIN PEPTIDASE-DEPENDENT PROTEIN D"/>
    <property type="match status" value="1"/>
</dbReference>
<evidence type="ECO:0000256" key="3">
    <source>
        <dbReference type="ARBA" id="ARBA00022481"/>
    </source>
</evidence>
<keyword evidence="8" id="KW-0812">Transmembrane</keyword>
<dbReference type="NCBIfam" id="TIGR02532">
    <property type="entry name" value="IV_pilin_GFxxxE"/>
    <property type="match status" value="1"/>
</dbReference>
<dbReference type="Gene3D" id="3.30.700.10">
    <property type="entry name" value="Glycoprotein, Type 4 Pilin"/>
    <property type="match status" value="1"/>
</dbReference>
<dbReference type="GO" id="GO:0007155">
    <property type="term" value="P:cell adhesion"/>
    <property type="evidence" value="ECO:0007669"/>
    <property type="project" value="InterPro"/>
</dbReference>
<evidence type="ECO:0000256" key="1">
    <source>
        <dbReference type="ARBA" id="ARBA00004561"/>
    </source>
</evidence>
<sequence length="150" mass="15472">MKAQKGFTLIELMIVVAIIGILAAIAIPQYQNYVARSEGASALATINPLKTTVEESLSRGIAGENIKIGSQASTEDTTYVGVDATANKLGTIAVTIGNNGAGTVTFTFAAGNSSPKNSGKIITLTRTDAGSWACTSTQDEMFIPKGCKAP</sequence>
<dbReference type="Pfam" id="PF00114">
    <property type="entry name" value="Pilin"/>
    <property type="match status" value="1"/>
</dbReference>
<keyword evidence="4" id="KW-1015">Disulfide bond</keyword>
<dbReference type="PANTHER" id="PTHR30093">
    <property type="entry name" value="GENERAL SECRETION PATHWAY PROTEIN G"/>
    <property type="match status" value="1"/>
</dbReference>
<evidence type="ECO:0000256" key="5">
    <source>
        <dbReference type="ARBA" id="ARBA00023263"/>
    </source>
</evidence>
<evidence type="ECO:0000313" key="10">
    <source>
        <dbReference type="Proteomes" id="UP000253594"/>
    </source>
</evidence>
<keyword evidence="8" id="KW-0472">Membrane</keyword>
<comment type="subcellular location">
    <subcellularLocation>
        <location evidence="1">Fimbrium</location>
    </subcellularLocation>
</comment>
<proteinExistence type="inferred from homology"/>
<dbReference type="FunFam" id="3.30.700.10:FF:000003">
    <property type="entry name" value="Type IV pilin"/>
    <property type="match status" value="1"/>
</dbReference>
<dbReference type="InterPro" id="IPR012902">
    <property type="entry name" value="N_methyl_site"/>
</dbReference>
<dbReference type="GO" id="GO:0044096">
    <property type="term" value="C:type IV pilus"/>
    <property type="evidence" value="ECO:0007669"/>
    <property type="project" value="TreeGrafter"/>
</dbReference>
<dbReference type="EMBL" id="QORE01000147">
    <property type="protein sequence ID" value="RCI75593.1"/>
    <property type="molecule type" value="Genomic_DNA"/>
</dbReference>
<keyword evidence="8" id="KW-1133">Transmembrane helix</keyword>
<dbReference type="SUPFAM" id="SSF54523">
    <property type="entry name" value="Pili subunits"/>
    <property type="match status" value="1"/>
</dbReference>
<feature type="transmembrane region" description="Helical" evidence="8">
    <location>
        <begin position="7"/>
        <end position="27"/>
    </location>
</feature>
<organism evidence="9 10">
    <name type="scientific">Pseudomonas aeruginosa</name>
    <dbReference type="NCBI Taxonomy" id="287"/>
    <lineage>
        <taxon>Bacteria</taxon>
        <taxon>Pseudomonadati</taxon>
        <taxon>Pseudomonadota</taxon>
        <taxon>Gammaproteobacteria</taxon>
        <taxon>Pseudomonadales</taxon>
        <taxon>Pseudomonadaceae</taxon>
        <taxon>Pseudomonas</taxon>
    </lineage>
</organism>
<gene>
    <name evidence="9" type="ORF">DT376_06795</name>
</gene>
<dbReference type="RefSeq" id="WP_114064701.1">
    <property type="nucleotide sequence ID" value="NZ_BSAO01000003.1"/>
</dbReference>
<evidence type="ECO:0000256" key="7">
    <source>
        <dbReference type="RuleBase" id="RU000389"/>
    </source>
</evidence>
<dbReference type="AlphaFoldDB" id="A0A367MF72"/>
<keyword evidence="3" id="KW-0488">Methylation</keyword>
<dbReference type="Pfam" id="PF07963">
    <property type="entry name" value="N_methyl"/>
    <property type="match status" value="1"/>
</dbReference>
<reference evidence="9 10" key="1">
    <citation type="submission" date="2018-07" db="EMBL/GenBank/DDBJ databases">
        <title>Mechanisms of high-level aminoglycoside resistance among Gram-negative pathogens in Brazil.</title>
        <authorList>
            <person name="Ballaben A.S."/>
            <person name="Darini A.L.C."/>
            <person name="Doi Y."/>
        </authorList>
    </citation>
    <scope>NUCLEOTIDE SEQUENCE [LARGE SCALE GENOMIC DNA]</scope>
    <source>
        <strain evidence="9 10">B2-305</strain>
    </source>
</reference>
<protein>
    <recommendedName>
        <fullName evidence="6">Pilin</fullName>
    </recommendedName>
</protein>
<dbReference type="PROSITE" id="PS00409">
    <property type="entry name" value="PROKAR_NTER_METHYL"/>
    <property type="match status" value="1"/>
</dbReference>
<accession>A0A367MF72</accession>
<comment type="similarity">
    <text evidence="2 7">Belongs to the N-Me-Phe pilin family.</text>
</comment>
<dbReference type="Proteomes" id="UP000253594">
    <property type="component" value="Unassembled WGS sequence"/>
</dbReference>
<evidence type="ECO:0000256" key="4">
    <source>
        <dbReference type="ARBA" id="ARBA00023157"/>
    </source>
</evidence>
<evidence type="ECO:0000256" key="2">
    <source>
        <dbReference type="ARBA" id="ARBA00005233"/>
    </source>
</evidence>
<dbReference type="InterPro" id="IPR045584">
    <property type="entry name" value="Pilin-like"/>
</dbReference>
<dbReference type="GO" id="GO:0043107">
    <property type="term" value="P:type IV pilus-dependent motility"/>
    <property type="evidence" value="ECO:0007669"/>
    <property type="project" value="TreeGrafter"/>
</dbReference>
<evidence type="ECO:0000256" key="6">
    <source>
        <dbReference type="ARBA" id="ARBA00029638"/>
    </source>
</evidence>
<evidence type="ECO:0000256" key="8">
    <source>
        <dbReference type="SAM" id="Phobius"/>
    </source>
</evidence>
<keyword evidence="5 7" id="KW-0281">Fimbrium</keyword>
<dbReference type="InterPro" id="IPR001082">
    <property type="entry name" value="Pilin"/>
</dbReference>
<comment type="caution">
    <text evidence="9">The sequence shown here is derived from an EMBL/GenBank/DDBJ whole genome shotgun (WGS) entry which is preliminary data.</text>
</comment>
<name>A0A367MF72_PSEAI</name>